<feature type="domain" description="Dicarboxylate carrier MatC N-terminal" evidence="8">
    <location>
        <begin position="1"/>
        <end position="147"/>
    </location>
</feature>
<evidence type="ECO:0000256" key="5">
    <source>
        <dbReference type="ARBA" id="ARBA00023136"/>
    </source>
</evidence>
<feature type="transmembrane region" description="Helical" evidence="6">
    <location>
        <begin position="375"/>
        <end position="397"/>
    </location>
</feature>
<dbReference type="Pfam" id="PF03600">
    <property type="entry name" value="CitMHS"/>
    <property type="match status" value="1"/>
</dbReference>
<evidence type="ECO:0000256" key="3">
    <source>
        <dbReference type="ARBA" id="ARBA00022692"/>
    </source>
</evidence>
<feature type="transmembrane region" description="Helical" evidence="6">
    <location>
        <begin position="92"/>
        <end position="125"/>
    </location>
</feature>
<evidence type="ECO:0000313" key="9">
    <source>
        <dbReference type="EMBL" id="TDD33946.1"/>
    </source>
</evidence>
<sequence length="450" mass="45669">MTVQFVAIGILVLVFVLGAVRGVHIGALALSAAVGVGLTLGRQPLEEVLGGFPVNLMVLLLGMTYLIAIARANGTLDWLVDGAVRRTGGKKFLLPWLMFVIALVIAGLGNPLAALIVIPIAMLLAEKNGRDPMVMGLGAVNGSIAGAFAPTSLYGVLTVSIGELGGVVVNPFAQFAFVLALVVALQVAAQILFRRHRTVDAGDSTVGIPAVPPEPIGGGVPSGSSGASVSTAERVERTMSSPATATRTTLAQRFTLFCLASLVVIVIAVPAFGITINIGAVALALGVVLSLAFPRDSAAAIADIDWSTILLVGGIVTYVALLQRMGAVDALGDLAAAIPSPLVAVLMLCFVGALVSAFASTTALLPIIIPLSLPLIAEGGISAAGLIIALSVSATIVDSTPFSTSGAVMVACTPEADRPRVTRGLLRWGLSMTVIGPLVTCAALVIPSLL</sequence>
<feature type="transmembrane region" description="Helical" evidence="6">
    <location>
        <begin position="172"/>
        <end position="193"/>
    </location>
</feature>
<feature type="transmembrane region" description="Helical" evidence="6">
    <location>
        <begin position="6"/>
        <end position="36"/>
    </location>
</feature>
<evidence type="ECO:0000313" key="10">
    <source>
        <dbReference type="Proteomes" id="UP000294947"/>
    </source>
</evidence>
<keyword evidence="10" id="KW-1185">Reference proteome</keyword>
<dbReference type="EMBL" id="SMKW01000152">
    <property type="protein sequence ID" value="TDD33946.1"/>
    <property type="molecule type" value="Genomic_DNA"/>
</dbReference>
<dbReference type="OrthoDB" id="8738207at2"/>
<dbReference type="RefSeq" id="WP_132495309.1">
    <property type="nucleotide sequence ID" value="NZ_SMKW01000152.1"/>
</dbReference>
<evidence type="ECO:0000256" key="6">
    <source>
        <dbReference type="SAM" id="Phobius"/>
    </source>
</evidence>
<accession>A0A4R4XRQ2</accession>
<gene>
    <name evidence="9" type="ORF">E1288_44965</name>
</gene>
<keyword evidence="3 6" id="KW-0812">Transmembrane</keyword>
<feature type="transmembrane region" description="Helical" evidence="6">
    <location>
        <begin position="137"/>
        <end position="160"/>
    </location>
</feature>
<name>A0A4R4XRQ2_9PSEU</name>
<dbReference type="GO" id="GO:0016020">
    <property type="term" value="C:membrane"/>
    <property type="evidence" value="ECO:0007669"/>
    <property type="project" value="UniProtKB-SubCell"/>
</dbReference>
<feature type="transmembrane region" description="Helical" evidence="6">
    <location>
        <begin position="48"/>
        <end position="72"/>
    </location>
</feature>
<reference evidence="9 10" key="1">
    <citation type="submission" date="2019-03" db="EMBL/GenBank/DDBJ databases">
        <title>Draft genome sequences of novel Actinobacteria.</title>
        <authorList>
            <person name="Sahin N."/>
            <person name="Ay H."/>
            <person name="Saygin H."/>
        </authorList>
    </citation>
    <scope>NUCLEOTIDE SEQUENCE [LARGE SCALE GENOMIC DNA]</scope>
    <source>
        <strain evidence="9 10">7K502</strain>
    </source>
</reference>
<dbReference type="GO" id="GO:0055085">
    <property type="term" value="P:transmembrane transport"/>
    <property type="evidence" value="ECO:0007669"/>
    <property type="project" value="InterPro"/>
</dbReference>
<feature type="transmembrane region" description="Helical" evidence="6">
    <location>
        <begin position="256"/>
        <end position="289"/>
    </location>
</feature>
<evidence type="ECO:0000256" key="2">
    <source>
        <dbReference type="ARBA" id="ARBA00022448"/>
    </source>
</evidence>
<dbReference type="Proteomes" id="UP000294947">
    <property type="component" value="Unassembled WGS sequence"/>
</dbReference>
<evidence type="ECO:0000256" key="1">
    <source>
        <dbReference type="ARBA" id="ARBA00004141"/>
    </source>
</evidence>
<organism evidence="9 10">
    <name type="scientific">Saccharopolyspora elongata</name>
    <dbReference type="NCBI Taxonomy" id="2530387"/>
    <lineage>
        <taxon>Bacteria</taxon>
        <taxon>Bacillati</taxon>
        <taxon>Actinomycetota</taxon>
        <taxon>Actinomycetes</taxon>
        <taxon>Pseudonocardiales</taxon>
        <taxon>Pseudonocardiaceae</taxon>
        <taxon>Saccharopolyspora</taxon>
    </lineage>
</organism>
<dbReference type="AlphaFoldDB" id="A0A4R4XRQ2"/>
<keyword evidence="5 6" id="KW-0472">Membrane</keyword>
<feature type="transmembrane region" description="Helical" evidence="6">
    <location>
        <begin position="301"/>
        <end position="321"/>
    </location>
</feature>
<dbReference type="PANTHER" id="PTHR43568:SF1">
    <property type="entry name" value="P PROTEIN"/>
    <property type="match status" value="1"/>
</dbReference>
<feature type="transmembrane region" description="Helical" evidence="6">
    <location>
        <begin position="428"/>
        <end position="449"/>
    </location>
</feature>
<comment type="caution">
    <text evidence="9">The sequence shown here is derived from an EMBL/GenBank/DDBJ whole genome shotgun (WGS) entry which is preliminary data.</text>
</comment>
<dbReference type="PANTHER" id="PTHR43568">
    <property type="entry name" value="P PROTEIN"/>
    <property type="match status" value="1"/>
</dbReference>
<protein>
    <submittedName>
        <fullName evidence="9">C4-dicarboxylate ABC transporter</fullName>
    </submittedName>
</protein>
<evidence type="ECO:0000259" key="8">
    <source>
        <dbReference type="Pfam" id="PF07158"/>
    </source>
</evidence>
<dbReference type="InterPro" id="IPR009827">
    <property type="entry name" value="MatC_N"/>
</dbReference>
<keyword evidence="4 6" id="KW-1133">Transmembrane helix</keyword>
<evidence type="ECO:0000259" key="7">
    <source>
        <dbReference type="Pfam" id="PF03600"/>
    </source>
</evidence>
<dbReference type="Pfam" id="PF07158">
    <property type="entry name" value="MatC_N"/>
    <property type="match status" value="1"/>
</dbReference>
<feature type="transmembrane region" description="Helical" evidence="6">
    <location>
        <begin position="342"/>
        <end position="369"/>
    </location>
</feature>
<dbReference type="InterPro" id="IPR051475">
    <property type="entry name" value="Diverse_Ion_Transporter"/>
</dbReference>
<feature type="domain" description="Citrate transporter-like" evidence="7">
    <location>
        <begin position="265"/>
        <end position="412"/>
    </location>
</feature>
<dbReference type="InterPro" id="IPR004680">
    <property type="entry name" value="Cit_transptr-like_dom"/>
</dbReference>
<comment type="subcellular location">
    <subcellularLocation>
        <location evidence="1">Membrane</location>
        <topology evidence="1">Multi-pass membrane protein</topology>
    </subcellularLocation>
</comment>
<evidence type="ECO:0000256" key="4">
    <source>
        <dbReference type="ARBA" id="ARBA00022989"/>
    </source>
</evidence>
<proteinExistence type="predicted"/>
<keyword evidence="2" id="KW-0813">Transport</keyword>